<gene>
    <name evidence="1" type="ORF">HK099_007594</name>
</gene>
<dbReference type="EMBL" id="JADGJW010000075">
    <property type="protein sequence ID" value="KAJ3224965.1"/>
    <property type="molecule type" value="Genomic_DNA"/>
</dbReference>
<reference evidence="1" key="1">
    <citation type="submission" date="2020-05" db="EMBL/GenBank/DDBJ databases">
        <title>Phylogenomic resolution of chytrid fungi.</title>
        <authorList>
            <person name="Stajich J.E."/>
            <person name="Amses K."/>
            <person name="Simmons R."/>
            <person name="Seto K."/>
            <person name="Myers J."/>
            <person name="Bonds A."/>
            <person name="Quandt C.A."/>
            <person name="Barry K."/>
            <person name="Liu P."/>
            <person name="Grigoriev I."/>
            <person name="Longcore J.E."/>
            <person name="James T.Y."/>
        </authorList>
    </citation>
    <scope>NUCLEOTIDE SEQUENCE</scope>
    <source>
        <strain evidence="1">JEL0476</strain>
    </source>
</reference>
<evidence type="ECO:0000313" key="2">
    <source>
        <dbReference type="Proteomes" id="UP001211065"/>
    </source>
</evidence>
<protein>
    <submittedName>
        <fullName evidence="1">Uncharacterized protein</fullName>
    </submittedName>
</protein>
<comment type="caution">
    <text evidence="1">The sequence shown here is derived from an EMBL/GenBank/DDBJ whole genome shotgun (WGS) entry which is preliminary data.</text>
</comment>
<keyword evidence="2" id="KW-1185">Reference proteome</keyword>
<evidence type="ECO:0000313" key="1">
    <source>
        <dbReference type="EMBL" id="KAJ3224965.1"/>
    </source>
</evidence>
<name>A0AAD5U6L8_9FUNG</name>
<dbReference type="AlphaFoldDB" id="A0AAD5U6L8"/>
<dbReference type="Proteomes" id="UP001211065">
    <property type="component" value="Unassembled WGS sequence"/>
</dbReference>
<accession>A0AAD5U6L8</accession>
<organism evidence="1 2">
    <name type="scientific">Clydaea vesicula</name>
    <dbReference type="NCBI Taxonomy" id="447962"/>
    <lineage>
        <taxon>Eukaryota</taxon>
        <taxon>Fungi</taxon>
        <taxon>Fungi incertae sedis</taxon>
        <taxon>Chytridiomycota</taxon>
        <taxon>Chytridiomycota incertae sedis</taxon>
        <taxon>Chytridiomycetes</taxon>
        <taxon>Lobulomycetales</taxon>
        <taxon>Lobulomycetaceae</taxon>
        <taxon>Clydaea</taxon>
    </lineage>
</organism>
<sequence>MIKPAILEIIIDFAEEVVFEELVEVASDELLSTVLGIAFDKQLENPVGSVTGLNLEQSVFVVLLENGQLGISCFIQLKIFTAVSSQKHLFEKKTVVIKERVKLK</sequence>
<proteinExistence type="predicted"/>